<dbReference type="AlphaFoldDB" id="A0A6P8BCP9"/>
<dbReference type="InterPro" id="IPR027417">
    <property type="entry name" value="P-loop_NTPase"/>
</dbReference>
<name>A0A6P8BCP9_PYRGI</name>
<dbReference type="KEGG" id="pgri:PgNI_04082"/>
<dbReference type="Pfam" id="PF00350">
    <property type="entry name" value="Dynamin_N"/>
    <property type="match status" value="1"/>
</dbReference>
<evidence type="ECO:0000259" key="3">
    <source>
        <dbReference type="Pfam" id="PF00350"/>
    </source>
</evidence>
<dbReference type="Pfam" id="PF24564">
    <property type="entry name" value="DUF7605"/>
    <property type="match status" value="1"/>
</dbReference>
<evidence type="ECO:0000259" key="4">
    <source>
        <dbReference type="Pfam" id="PF24564"/>
    </source>
</evidence>
<keyword evidence="5" id="KW-1185">Reference proteome</keyword>
<dbReference type="SUPFAM" id="SSF52540">
    <property type="entry name" value="P-loop containing nucleoside triphosphate hydrolases"/>
    <property type="match status" value="1"/>
</dbReference>
<dbReference type="PANTHER" id="PTHR36681">
    <property type="entry name" value="NUCLEAR GTPASE, GERMINAL CENTER-ASSOCIATED, TANDEM DUPLICATE 3"/>
    <property type="match status" value="1"/>
</dbReference>
<dbReference type="Proteomes" id="UP000515153">
    <property type="component" value="Unplaced"/>
</dbReference>
<accession>A0A6P8BCP9</accession>
<dbReference type="InterPro" id="IPR056024">
    <property type="entry name" value="DUF7605"/>
</dbReference>
<feature type="compositionally biased region" description="Acidic residues" evidence="2">
    <location>
        <begin position="462"/>
        <end position="481"/>
    </location>
</feature>
<feature type="coiled-coil region" evidence="1">
    <location>
        <begin position="494"/>
        <end position="553"/>
    </location>
</feature>
<organism evidence="5 6">
    <name type="scientific">Pyricularia grisea</name>
    <name type="common">Crabgrass-specific blast fungus</name>
    <name type="synonym">Magnaporthe grisea</name>
    <dbReference type="NCBI Taxonomy" id="148305"/>
    <lineage>
        <taxon>Eukaryota</taxon>
        <taxon>Fungi</taxon>
        <taxon>Dikarya</taxon>
        <taxon>Ascomycota</taxon>
        <taxon>Pezizomycotina</taxon>
        <taxon>Sordariomycetes</taxon>
        <taxon>Sordariomycetidae</taxon>
        <taxon>Magnaporthales</taxon>
        <taxon>Pyriculariaceae</taxon>
        <taxon>Pyricularia</taxon>
    </lineage>
</organism>
<reference evidence="6" key="2">
    <citation type="submission" date="2019-10" db="EMBL/GenBank/DDBJ databases">
        <authorList>
            <consortium name="NCBI Genome Project"/>
        </authorList>
    </citation>
    <scope>NUCLEOTIDE SEQUENCE</scope>
    <source>
        <strain evidence="6">NI907</strain>
    </source>
</reference>
<dbReference type="RefSeq" id="XP_030984896.1">
    <property type="nucleotide sequence ID" value="XM_031124134.1"/>
</dbReference>
<dbReference type="Gene3D" id="3.40.50.300">
    <property type="entry name" value="P-loop containing nucleotide triphosphate hydrolases"/>
    <property type="match status" value="1"/>
</dbReference>
<dbReference type="PANTHER" id="PTHR36681:SF3">
    <property type="entry name" value="NUCLEAR GTPASE, GERMINAL CENTER-ASSOCIATED, TANDEM DUPLICATE 3"/>
    <property type="match status" value="1"/>
</dbReference>
<reference evidence="6" key="3">
    <citation type="submission" date="2025-08" db="UniProtKB">
        <authorList>
            <consortium name="RefSeq"/>
        </authorList>
    </citation>
    <scope>IDENTIFICATION</scope>
    <source>
        <strain evidence="6">NI907</strain>
    </source>
</reference>
<feature type="coiled-coil region" evidence="1">
    <location>
        <begin position="384"/>
        <end position="418"/>
    </location>
</feature>
<gene>
    <name evidence="6" type="ORF">PgNI_04082</name>
</gene>
<dbReference type="GeneID" id="41959043"/>
<evidence type="ECO:0000256" key="1">
    <source>
        <dbReference type="SAM" id="Coils"/>
    </source>
</evidence>
<reference evidence="6" key="1">
    <citation type="journal article" date="2019" name="Mol. Biol. Evol.">
        <title>Blast fungal genomes show frequent chromosomal changes, gene gains and losses, and effector gene turnover.</title>
        <authorList>
            <person name="Gomez Luciano L.B."/>
            <person name="Jason Tsai I."/>
            <person name="Chuma I."/>
            <person name="Tosa Y."/>
            <person name="Chen Y.H."/>
            <person name="Li J.Y."/>
            <person name="Li M.Y."/>
            <person name="Jade Lu M.Y."/>
            <person name="Nakayashiki H."/>
            <person name="Li W.H."/>
        </authorList>
    </citation>
    <scope>NUCLEOTIDE SEQUENCE</scope>
    <source>
        <strain evidence="6">NI907</strain>
    </source>
</reference>
<feature type="domain" description="DUF7605" evidence="4">
    <location>
        <begin position="739"/>
        <end position="912"/>
    </location>
</feature>
<feature type="compositionally biased region" description="Polar residues" evidence="2">
    <location>
        <begin position="482"/>
        <end position="492"/>
    </location>
</feature>
<proteinExistence type="predicted"/>
<protein>
    <submittedName>
        <fullName evidence="6">Uncharacterized protein</fullName>
    </submittedName>
</protein>
<dbReference type="InterPro" id="IPR045063">
    <property type="entry name" value="Dynamin_N"/>
</dbReference>
<keyword evidence="1" id="KW-0175">Coiled coil</keyword>
<feature type="domain" description="Dynamin N-terminal" evidence="3">
    <location>
        <begin position="102"/>
        <end position="324"/>
    </location>
</feature>
<feature type="region of interest" description="Disordered" evidence="2">
    <location>
        <begin position="438"/>
        <end position="493"/>
    </location>
</feature>
<sequence length="1009" mass="112884">MTSPIKLEPDNGYHSQNITATAQPVDSSTTQLPGQEAYPTERLWELCQETSVDKLENGVELGIEFLQKLRPAVRDLNSSTGNSYLKTIDGLLKADKRTRTVVGVVGSTGAGKSSILNAVLNEPQLLPTSCMRACTAAVTELSFNHSNDPAEKYRAEVEFLSPQDWATELQLLWDYLIDSGGKIRPEARTKDEDSKIALDKLKAVYPTFGESASSVYSRKELAEHPSVLEVLGTTKKFQAKKAAGLVTQLQPYIDSKERGEHVDVMEVWPLVKVVRIYTKADALAHGVVLVDLPGVHDSNAARAAVADKYIEECSGQWILAPILRAVDDKSAKTLLGKAFKHQLQFDGMFGKITFICSKTDSIVVSESVKSLKLEKQAQEKWDRIKQINEERICAQNEQEQLDSKMKSLELDINKMNRELWTWSRLSKGFSAGLKVYPPPPEVVSMKRKHQTRQTRNSRDLSSSEDSEDTLLSENELTENDVTDNNPSTTSPLTRMDIDKKIASLMEALKQLESQHLEAQDEAYKSFKILKLKLKAFEKEVAEQRNELAMMCIKGRNDYSRKAIRQDFAMGIRELDEAALIDEDESLFNPDVDFRDYGRVADSLPVFCVSSHAYQHLCGRNEQDNFNAEGFRCVEDTEIPQLAKHVQGMTETSRVSHCRRFLNDLLQLVESMSIWTRPREDQAQANDEEQNSFHDNLRRELEAVKIALETATDVCVTTIQDHFSNLIISTLDSKIPAARSAAVDVCRGWSAPEREGGMHWISYRATIRRNGCYNGATGSKDFNSELLEPIIASLASAWEETFLRRIPVAIDTLTTSIQTALRVLYTHFTNANTFPGSAQDLAALGRQTDRYLATAAGILNDVQQHITNAQRQANRQLEPIIVLSMTPGYRQALEEKGSGSYKRMKDIMAAHVEVVRHTMFEKAKQTVQDCLAAMIDKAQEVLKRLESEINGIILQDYTRVLPGNSPEYQKNKANQLGKIAEILATVDKQFTPASEAAPATGTAREVISLL</sequence>
<evidence type="ECO:0000313" key="5">
    <source>
        <dbReference type="Proteomes" id="UP000515153"/>
    </source>
</evidence>
<feature type="coiled-coil region" evidence="1">
    <location>
        <begin position="927"/>
        <end position="954"/>
    </location>
</feature>
<evidence type="ECO:0000313" key="6">
    <source>
        <dbReference type="RefSeq" id="XP_030984896.1"/>
    </source>
</evidence>
<evidence type="ECO:0000256" key="2">
    <source>
        <dbReference type="SAM" id="MobiDB-lite"/>
    </source>
</evidence>